<dbReference type="NCBIfam" id="TIGR01364">
    <property type="entry name" value="serC_1"/>
    <property type="match status" value="1"/>
</dbReference>
<evidence type="ECO:0000313" key="15">
    <source>
        <dbReference type="EMBL" id="KPD23624.1"/>
    </source>
</evidence>
<feature type="modified residue" description="N6-(pyridoxal phosphate)lysine" evidence="12">
    <location>
        <position position="197"/>
    </location>
</feature>
<feature type="binding site" evidence="12">
    <location>
        <position position="196"/>
    </location>
    <ligand>
        <name>pyridoxal 5'-phosphate</name>
        <dbReference type="ChEBI" id="CHEBI:597326"/>
    </ligand>
</feature>
<dbReference type="Pfam" id="PF00266">
    <property type="entry name" value="Aminotran_5"/>
    <property type="match status" value="1"/>
</dbReference>
<protein>
    <recommendedName>
        <fullName evidence="12">Phosphoserine aminotransferase</fullName>
        <ecNumber evidence="12">2.6.1.52</ecNumber>
    </recommendedName>
    <alternativeName>
        <fullName evidence="12">Phosphohydroxythreonine aminotransferase</fullName>
        <shortName evidence="12">PSAT</shortName>
    </alternativeName>
</protein>
<comment type="pathway">
    <text evidence="1 12">Cofactor biosynthesis; pyridoxine 5'-phosphate biosynthesis; pyridoxine 5'-phosphate from D-erythrose 4-phosphate: step 3/5.</text>
</comment>
<reference evidence="15 16" key="1">
    <citation type="submission" date="2015-08" db="EMBL/GenBank/DDBJ databases">
        <title>Genome sequencing and assembly of the deep-sea bacterium Idiomarina zobellii.</title>
        <authorList>
            <person name="Mithoefer S.D."/>
            <person name="Rheaume B.A."/>
            <person name="MacLea K.S."/>
        </authorList>
    </citation>
    <scope>NUCLEOTIDE SEQUENCE [LARGE SCALE GENOMIC DNA]</scope>
    <source>
        <strain evidence="15 16">KMM 231</strain>
    </source>
</reference>
<dbReference type="AlphaFoldDB" id="A0A837N9N6"/>
<dbReference type="OrthoDB" id="9809412at2"/>
<evidence type="ECO:0000256" key="6">
    <source>
        <dbReference type="ARBA" id="ARBA00022679"/>
    </source>
</evidence>
<evidence type="ECO:0000256" key="10">
    <source>
        <dbReference type="ARBA" id="ARBA00047630"/>
    </source>
</evidence>
<dbReference type="UniPathway" id="UPA00244">
    <property type="reaction ID" value="UER00311"/>
</dbReference>
<keyword evidence="7 12" id="KW-0663">Pyridoxal phosphate</keyword>
<dbReference type="InterPro" id="IPR015421">
    <property type="entry name" value="PyrdxlP-dep_Trfase_major"/>
</dbReference>
<keyword evidence="6 12" id="KW-0808">Transferase</keyword>
<dbReference type="PANTHER" id="PTHR43247:SF1">
    <property type="entry name" value="PHOSPHOSERINE AMINOTRANSFERASE"/>
    <property type="match status" value="1"/>
</dbReference>
<dbReference type="HAMAP" id="MF_00160">
    <property type="entry name" value="SerC_aminotrans_5"/>
    <property type="match status" value="1"/>
</dbReference>
<dbReference type="EMBL" id="LHSG01000007">
    <property type="protein sequence ID" value="KPD23624.1"/>
    <property type="molecule type" value="Genomic_DNA"/>
</dbReference>
<dbReference type="UniPathway" id="UPA00135">
    <property type="reaction ID" value="UER00197"/>
</dbReference>
<feature type="binding site" evidence="12">
    <location>
        <position position="42"/>
    </location>
    <ligand>
        <name>L-glutamate</name>
        <dbReference type="ChEBI" id="CHEBI:29985"/>
    </ligand>
</feature>
<dbReference type="PROSITE" id="PS00595">
    <property type="entry name" value="AA_TRANSFER_CLASS_5"/>
    <property type="match status" value="1"/>
</dbReference>
<evidence type="ECO:0000256" key="8">
    <source>
        <dbReference type="ARBA" id="ARBA00023096"/>
    </source>
</evidence>
<evidence type="ECO:0000256" key="5">
    <source>
        <dbReference type="ARBA" id="ARBA00022605"/>
    </source>
</evidence>
<dbReference type="Gene3D" id="3.40.640.10">
    <property type="entry name" value="Type I PLP-dependent aspartate aminotransferase-like (Major domain)"/>
    <property type="match status" value="1"/>
</dbReference>
<evidence type="ECO:0000313" key="16">
    <source>
        <dbReference type="Proteomes" id="UP000053030"/>
    </source>
</evidence>
<dbReference type="PANTHER" id="PTHR43247">
    <property type="entry name" value="PHOSPHOSERINE AMINOTRANSFERASE"/>
    <property type="match status" value="1"/>
</dbReference>
<keyword evidence="9 12" id="KW-0718">Serine biosynthesis</keyword>
<sequence>MSDVFNFSAGPATLPVDVLRQAQDELLNWNNQGVSVMEMSHRDPAYVRMAREAEQDLRDLLDVPDDYEVLFLQGGGRGQFSAVPQNIAAPDSTVDYLDTGIWSGFAIREAEKFVAKVNVAGHVKEGVKGKEIQSPDDWQLSDNAAYFHYCPNETVDGIALHDIPNVNAPIVADMSSNILSEPLDVSKFGVIYAGAQKNIGPSGFAIAIVKRDLLGSPQKQVSSIMDYQLQAKDGSMYNTPNTFAWYLAGLVFKWLKVQGGLSEMGRINHEKAQLLYDFIDKSDFYRNTVNPQYRSIMNVPFQLADDKLDAEFLAQAEAAGFKGLKGHRFVGGMRASIYNAMPVAGVKALLSFMADFERSQS</sequence>
<dbReference type="FunFam" id="3.40.640.10:FF:000010">
    <property type="entry name" value="Phosphoserine aminotransferase"/>
    <property type="match status" value="1"/>
</dbReference>
<feature type="binding site" evidence="12">
    <location>
        <position position="154"/>
    </location>
    <ligand>
        <name>pyridoxal 5'-phosphate</name>
        <dbReference type="ChEBI" id="CHEBI:597326"/>
    </ligand>
</feature>
<dbReference type="GO" id="GO:0030170">
    <property type="term" value="F:pyridoxal phosphate binding"/>
    <property type="evidence" value="ECO:0007669"/>
    <property type="project" value="UniProtKB-UniRule"/>
</dbReference>
<comment type="caution">
    <text evidence="15">The sequence shown here is derived from an EMBL/GenBank/DDBJ whole genome shotgun (WGS) entry which is preliminary data.</text>
</comment>
<dbReference type="Gene3D" id="3.90.1150.10">
    <property type="entry name" value="Aspartate Aminotransferase, domain 1"/>
    <property type="match status" value="1"/>
</dbReference>
<feature type="binding site" evidence="12">
    <location>
        <begin position="238"/>
        <end position="239"/>
    </location>
    <ligand>
        <name>pyridoxal 5'-phosphate</name>
        <dbReference type="ChEBI" id="CHEBI:597326"/>
    </ligand>
</feature>
<dbReference type="EC" id="2.6.1.52" evidence="12"/>
<comment type="catalytic activity">
    <reaction evidence="10 12">
        <text>4-(phosphooxy)-L-threonine + 2-oxoglutarate = (R)-3-hydroxy-2-oxo-4-phosphooxybutanoate + L-glutamate</text>
        <dbReference type="Rhea" id="RHEA:16573"/>
        <dbReference type="ChEBI" id="CHEBI:16810"/>
        <dbReference type="ChEBI" id="CHEBI:29985"/>
        <dbReference type="ChEBI" id="CHEBI:58452"/>
        <dbReference type="ChEBI" id="CHEBI:58538"/>
        <dbReference type="EC" id="2.6.1.52"/>
    </reaction>
</comment>
<comment type="cofactor">
    <cofactor evidence="12">
        <name>pyridoxal 5'-phosphate</name>
        <dbReference type="ChEBI" id="CHEBI:597326"/>
    </cofactor>
    <text evidence="12">Binds 1 pyridoxal phosphate per subunit.</text>
</comment>
<keyword evidence="5 12" id="KW-0028">Amino-acid biosynthesis</keyword>
<dbReference type="InterPro" id="IPR022278">
    <property type="entry name" value="Pser_aminoTfrase"/>
</dbReference>
<dbReference type="GO" id="GO:0008615">
    <property type="term" value="P:pyridoxine biosynthetic process"/>
    <property type="evidence" value="ECO:0007669"/>
    <property type="project" value="UniProtKB-UniRule"/>
</dbReference>
<comment type="function">
    <text evidence="12">Catalyzes the reversible conversion of 3-phosphohydroxypyruvate to phosphoserine and of 3-hydroxy-2-oxo-4-phosphonooxybutanoate to phosphohydroxythreonine.</text>
</comment>
<keyword evidence="12" id="KW-0963">Cytoplasm</keyword>
<dbReference type="GO" id="GO:0005737">
    <property type="term" value="C:cytoplasm"/>
    <property type="evidence" value="ECO:0007669"/>
    <property type="project" value="UniProtKB-SubCell"/>
</dbReference>
<dbReference type="Proteomes" id="UP000053030">
    <property type="component" value="Unassembled WGS sequence"/>
</dbReference>
<comment type="subcellular location">
    <subcellularLocation>
        <location evidence="12">Cytoplasm</location>
    </subcellularLocation>
</comment>
<evidence type="ECO:0000256" key="13">
    <source>
        <dbReference type="RuleBase" id="RU004505"/>
    </source>
</evidence>
<comment type="subunit">
    <text evidence="12">Homodimer.</text>
</comment>
<comment type="similarity">
    <text evidence="3 12">Belongs to the class-V pyridoxal-phosphate-dependent aminotransferase family. SerC subfamily.</text>
</comment>
<keyword evidence="4 12" id="KW-0032">Aminotransferase</keyword>
<dbReference type="InterPro" id="IPR015422">
    <property type="entry name" value="PyrdxlP-dep_Trfase_small"/>
</dbReference>
<gene>
    <name evidence="12" type="primary">serC</name>
    <name evidence="15" type="ORF">AFK76_08130</name>
</gene>
<evidence type="ECO:0000256" key="9">
    <source>
        <dbReference type="ARBA" id="ARBA00023299"/>
    </source>
</evidence>
<evidence type="ECO:0000256" key="12">
    <source>
        <dbReference type="HAMAP-Rule" id="MF_00160"/>
    </source>
</evidence>
<evidence type="ECO:0000256" key="2">
    <source>
        <dbReference type="ARBA" id="ARBA00005099"/>
    </source>
</evidence>
<dbReference type="InterPro" id="IPR020578">
    <property type="entry name" value="Aminotrans_V_PyrdxlP_BS"/>
</dbReference>
<evidence type="ECO:0000256" key="4">
    <source>
        <dbReference type="ARBA" id="ARBA00022576"/>
    </source>
</evidence>
<dbReference type="PIRSF" id="PIRSF000525">
    <property type="entry name" value="SerC"/>
    <property type="match status" value="1"/>
</dbReference>
<dbReference type="NCBIfam" id="NF003764">
    <property type="entry name" value="PRK05355.1"/>
    <property type="match status" value="1"/>
</dbReference>
<feature type="domain" description="Aminotransferase class V" evidence="14">
    <location>
        <begin position="4"/>
        <end position="349"/>
    </location>
</feature>
<accession>A0A837N9N6</accession>
<organism evidence="15 16">
    <name type="scientific">Idiomarina zobellii</name>
    <dbReference type="NCBI Taxonomy" id="86103"/>
    <lineage>
        <taxon>Bacteria</taxon>
        <taxon>Pseudomonadati</taxon>
        <taxon>Pseudomonadota</taxon>
        <taxon>Gammaproteobacteria</taxon>
        <taxon>Alteromonadales</taxon>
        <taxon>Idiomarinaceae</taxon>
        <taxon>Idiomarina</taxon>
    </lineage>
</organism>
<dbReference type="RefSeq" id="WP_053953804.1">
    <property type="nucleotide sequence ID" value="NZ_FNCB01000007.1"/>
</dbReference>
<keyword evidence="8 12" id="KW-0664">Pyridoxine biosynthesis</keyword>
<dbReference type="FunFam" id="3.90.1150.10:FF:000006">
    <property type="entry name" value="Phosphoserine aminotransferase"/>
    <property type="match status" value="1"/>
</dbReference>
<dbReference type="InterPro" id="IPR000192">
    <property type="entry name" value="Aminotrans_V_dom"/>
</dbReference>
<name>A0A837N9N6_9GAMM</name>
<comment type="caution">
    <text evidence="12">Lacks conserved residue(s) required for the propagation of feature annotation.</text>
</comment>
<dbReference type="GO" id="GO:0006564">
    <property type="term" value="P:L-serine biosynthetic process"/>
    <property type="evidence" value="ECO:0007669"/>
    <property type="project" value="UniProtKB-UniRule"/>
</dbReference>
<feature type="binding site" evidence="12">
    <location>
        <begin position="76"/>
        <end position="77"/>
    </location>
    <ligand>
        <name>pyridoxal 5'-phosphate</name>
        <dbReference type="ChEBI" id="CHEBI:597326"/>
    </ligand>
</feature>
<dbReference type="SUPFAM" id="SSF53383">
    <property type="entry name" value="PLP-dependent transferases"/>
    <property type="match status" value="1"/>
</dbReference>
<feature type="binding site" evidence="12">
    <location>
        <position position="173"/>
    </location>
    <ligand>
        <name>pyridoxal 5'-phosphate</name>
        <dbReference type="ChEBI" id="CHEBI:597326"/>
    </ligand>
</feature>
<feature type="binding site" evidence="12">
    <location>
        <position position="102"/>
    </location>
    <ligand>
        <name>pyridoxal 5'-phosphate</name>
        <dbReference type="ChEBI" id="CHEBI:597326"/>
    </ligand>
</feature>
<dbReference type="InterPro" id="IPR015424">
    <property type="entry name" value="PyrdxlP-dep_Trfase"/>
</dbReference>
<evidence type="ECO:0000256" key="1">
    <source>
        <dbReference type="ARBA" id="ARBA00004915"/>
    </source>
</evidence>
<comment type="catalytic activity">
    <reaction evidence="11 12 13">
        <text>O-phospho-L-serine + 2-oxoglutarate = 3-phosphooxypyruvate + L-glutamate</text>
        <dbReference type="Rhea" id="RHEA:14329"/>
        <dbReference type="ChEBI" id="CHEBI:16810"/>
        <dbReference type="ChEBI" id="CHEBI:18110"/>
        <dbReference type="ChEBI" id="CHEBI:29985"/>
        <dbReference type="ChEBI" id="CHEBI:57524"/>
        <dbReference type="EC" id="2.6.1.52"/>
    </reaction>
</comment>
<evidence type="ECO:0000256" key="7">
    <source>
        <dbReference type="ARBA" id="ARBA00022898"/>
    </source>
</evidence>
<proteinExistence type="inferred from homology"/>
<dbReference type="GO" id="GO:0004648">
    <property type="term" value="F:O-phospho-L-serine:2-oxoglutarate aminotransferase activity"/>
    <property type="evidence" value="ECO:0007669"/>
    <property type="project" value="UniProtKB-UniRule"/>
</dbReference>
<evidence type="ECO:0000256" key="11">
    <source>
        <dbReference type="ARBA" id="ARBA00049007"/>
    </source>
</evidence>
<keyword evidence="16" id="KW-1185">Reference proteome</keyword>
<evidence type="ECO:0000259" key="14">
    <source>
        <dbReference type="Pfam" id="PF00266"/>
    </source>
</evidence>
<comment type="pathway">
    <text evidence="2 12 13">Amino-acid biosynthesis; L-serine biosynthesis; L-serine from 3-phospho-D-glycerate: step 2/3.</text>
</comment>
<evidence type="ECO:0000256" key="3">
    <source>
        <dbReference type="ARBA" id="ARBA00006904"/>
    </source>
</evidence>